<sequence>MASNRYLTDEELQMLNELCRHDASPPTITLTMLMDANIRPLLDQASHLELKLELGDIRLSFPVALTSLSEAQEQAELSVPEILSNSAHPRAWRLPSPQGLQLSQPNGKPLAAEIRDLSINGMRLLSRRCLFRRHKSKLVRLELGQEHNILLKLKLVRQHRARHFWLAAVQFELPVADRMTLSDYVFRGFLEAIYREQAE</sequence>
<protein>
    <recommendedName>
        <fullName evidence="1">PilZ domain-containing protein</fullName>
    </recommendedName>
</protein>
<keyword evidence="3" id="KW-1185">Reference proteome</keyword>
<dbReference type="Proteomes" id="UP000240243">
    <property type="component" value="Unassembled WGS sequence"/>
</dbReference>
<reference evidence="2 3" key="1">
    <citation type="submission" date="2018-03" db="EMBL/GenBank/DDBJ databases">
        <title>The draft genome of Zobellella sp. 59N8.</title>
        <authorList>
            <person name="Liu L."/>
            <person name="Li L."/>
            <person name="Zhang X."/>
            <person name="Liang L."/>
            <person name="Wang T."/>
        </authorList>
    </citation>
    <scope>NUCLEOTIDE SEQUENCE [LARGE SCALE GENOMIC DNA]</scope>
    <source>
        <strain evidence="2 3">59N8</strain>
    </source>
</reference>
<evidence type="ECO:0000313" key="3">
    <source>
        <dbReference type="Proteomes" id="UP000240243"/>
    </source>
</evidence>
<name>A0A2P7R7E5_9GAMM</name>
<feature type="domain" description="PilZ" evidence="1">
    <location>
        <begin position="90"/>
        <end position="187"/>
    </location>
</feature>
<dbReference type="InterPro" id="IPR009875">
    <property type="entry name" value="PilZ_domain"/>
</dbReference>
<dbReference type="Pfam" id="PF07238">
    <property type="entry name" value="PilZ"/>
    <property type="match status" value="1"/>
</dbReference>
<dbReference type="GO" id="GO:0035438">
    <property type="term" value="F:cyclic-di-GMP binding"/>
    <property type="evidence" value="ECO:0007669"/>
    <property type="project" value="InterPro"/>
</dbReference>
<accession>A0A2P7R7E5</accession>
<organism evidence="2 3">
    <name type="scientific">Zobellella endophytica</name>
    <dbReference type="NCBI Taxonomy" id="2116700"/>
    <lineage>
        <taxon>Bacteria</taxon>
        <taxon>Pseudomonadati</taxon>
        <taxon>Pseudomonadota</taxon>
        <taxon>Gammaproteobacteria</taxon>
        <taxon>Aeromonadales</taxon>
        <taxon>Aeromonadaceae</taxon>
        <taxon>Zobellella</taxon>
    </lineage>
</organism>
<dbReference type="AlphaFoldDB" id="A0A2P7R7E5"/>
<dbReference type="EMBL" id="PXYG01000002">
    <property type="protein sequence ID" value="PSJ46141.1"/>
    <property type="molecule type" value="Genomic_DNA"/>
</dbReference>
<comment type="caution">
    <text evidence="2">The sequence shown here is derived from an EMBL/GenBank/DDBJ whole genome shotgun (WGS) entry which is preliminary data.</text>
</comment>
<gene>
    <name evidence="2" type="ORF">C7H85_05710</name>
</gene>
<proteinExistence type="predicted"/>
<evidence type="ECO:0000313" key="2">
    <source>
        <dbReference type="EMBL" id="PSJ46141.1"/>
    </source>
</evidence>
<evidence type="ECO:0000259" key="1">
    <source>
        <dbReference type="Pfam" id="PF07238"/>
    </source>
</evidence>